<dbReference type="EMBL" id="JAHLFE010000221">
    <property type="protein sequence ID" value="MBU3845317.1"/>
    <property type="molecule type" value="Genomic_DNA"/>
</dbReference>
<dbReference type="InterPro" id="IPR050222">
    <property type="entry name" value="MATE_MdtK"/>
</dbReference>
<keyword evidence="4" id="KW-1003">Cell membrane</keyword>
<evidence type="ECO:0000313" key="12">
    <source>
        <dbReference type="Proteomes" id="UP000733611"/>
    </source>
</evidence>
<proteinExistence type="predicted"/>
<protein>
    <recommendedName>
        <fullName evidence="9">Multidrug-efflux transporter</fullName>
    </recommendedName>
</protein>
<evidence type="ECO:0000256" key="9">
    <source>
        <dbReference type="ARBA" id="ARBA00031636"/>
    </source>
</evidence>
<keyword evidence="3" id="KW-0050">Antiport</keyword>
<dbReference type="NCBIfam" id="TIGR00797">
    <property type="entry name" value="matE"/>
    <property type="match status" value="1"/>
</dbReference>
<dbReference type="Proteomes" id="UP000733611">
    <property type="component" value="Unassembled WGS sequence"/>
</dbReference>
<dbReference type="GO" id="GO:0042910">
    <property type="term" value="F:xenobiotic transmembrane transporter activity"/>
    <property type="evidence" value="ECO:0007669"/>
    <property type="project" value="InterPro"/>
</dbReference>
<evidence type="ECO:0000256" key="10">
    <source>
        <dbReference type="SAM" id="Phobius"/>
    </source>
</evidence>
<dbReference type="PANTHER" id="PTHR43298:SF2">
    <property type="entry name" value="FMN_FAD EXPORTER YEEO-RELATED"/>
    <property type="match status" value="1"/>
</dbReference>
<dbReference type="Pfam" id="PF01554">
    <property type="entry name" value="MatE"/>
    <property type="match status" value="2"/>
</dbReference>
<evidence type="ECO:0000256" key="8">
    <source>
        <dbReference type="ARBA" id="ARBA00023136"/>
    </source>
</evidence>
<dbReference type="GO" id="GO:0015297">
    <property type="term" value="F:antiporter activity"/>
    <property type="evidence" value="ECO:0007669"/>
    <property type="project" value="UniProtKB-KW"/>
</dbReference>
<keyword evidence="7" id="KW-0406">Ion transport</keyword>
<dbReference type="GO" id="GO:0006811">
    <property type="term" value="P:monoatomic ion transport"/>
    <property type="evidence" value="ECO:0007669"/>
    <property type="project" value="UniProtKB-KW"/>
</dbReference>
<dbReference type="GO" id="GO:0005886">
    <property type="term" value="C:plasma membrane"/>
    <property type="evidence" value="ECO:0007669"/>
    <property type="project" value="UniProtKB-SubCell"/>
</dbReference>
<dbReference type="InterPro" id="IPR048279">
    <property type="entry name" value="MdtK-like"/>
</dbReference>
<sequence length="483" mass="52321">MALHTATKRKESLSDKVNRDMTLQEQIALTFSLSLPSIMAQLSSICMQYIDAAMVGSLGAEASASIGLMAAPLWLFSGLCISSCSGFSVQVAHLLGGRQPEEARKVLRQGYVVLFGFALVVALIGCSLSDFLPHFLGGAPEILDNASAYFFIFMSALPFLMLSYISSAMLRCSGNMLLPSLLNILMCLLDVVFNFIFIFPERDAVYPLIGEVHVFGFGYGVKGAALGTVCAAAVTGLFMLYFLVFRSPSLKLTQDCFATWGQALLAFAPTWQVVRRALRISLPISAQQFMISSAQIVSTMIVAPLGTASIAAHSFAITIEALCYMPGFGISDAATTLVGQSIGARRFDLTYRFAKITLIFGALIMGILGFFMYVGSPWIMSLMSPDLEVQALAVAALRIEAFAEPLFAVSIVGYGICVGAGDTLIPSLMNLGSMWLVRLGLAYVLADIYGLRGVWMAMCFELCFRGLIFLARLKWGKWIKTLD</sequence>
<gene>
    <name evidence="11" type="ORF">H9847_10735</name>
</gene>
<feature type="transmembrane region" description="Helical" evidence="10">
    <location>
        <begin position="219"/>
        <end position="244"/>
    </location>
</feature>
<reference evidence="11" key="2">
    <citation type="submission" date="2021-04" db="EMBL/GenBank/DDBJ databases">
        <authorList>
            <person name="Gilroy R."/>
        </authorList>
    </citation>
    <scope>NUCLEOTIDE SEQUENCE</scope>
    <source>
        <strain evidence="11">378</strain>
    </source>
</reference>
<dbReference type="InterPro" id="IPR002528">
    <property type="entry name" value="MATE_fam"/>
</dbReference>
<accession>A0A948TIE9</accession>
<evidence type="ECO:0000256" key="4">
    <source>
        <dbReference type="ARBA" id="ARBA00022475"/>
    </source>
</evidence>
<keyword evidence="8 10" id="KW-0472">Membrane</keyword>
<feature type="transmembrane region" description="Helical" evidence="10">
    <location>
        <begin position="110"/>
        <end position="136"/>
    </location>
</feature>
<evidence type="ECO:0000313" key="11">
    <source>
        <dbReference type="EMBL" id="MBU3845317.1"/>
    </source>
</evidence>
<reference evidence="11" key="1">
    <citation type="journal article" date="2021" name="PeerJ">
        <title>Extensive microbial diversity within the chicken gut microbiome revealed by metagenomics and culture.</title>
        <authorList>
            <person name="Gilroy R."/>
            <person name="Ravi A."/>
            <person name="Getino M."/>
            <person name="Pursley I."/>
            <person name="Horton D.L."/>
            <person name="Alikhan N.F."/>
            <person name="Baker D."/>
            <person name="Gharbi K."/>
            <person name="Hall N."/>
            <person name="Watson M."/>
            <person name="Adriaenssens E.M."/>
            <person name="Foster-Nyarko E."/>
            <person name="Jarju S."/>
            <person name="Secka A."/>
            <person name="Antonio M."/>
            <person name="Oren A."/>
            <person name="Chaudhuri R.R."/>
            <person name="La Ragione R."/>
            <person name="Hildebrand F."/>
            <person name="Pallen M.J."/>
        </authorList>
    </citation>
    <scope>NUCLEOTIDE SEQUENCE</scope>
    <source>
        <strain evidence="11">378</strain>
    </source>
</reference>
<comment type="caution">
    <text evidence="11">The sequence shown here is derived from an EMBL/GenBank/DDBJ whole genome shotgun (WGS) entry which is preliminary data.</text>
</comment>
<keyword evidence="6 10" id="KW-1133">Transmembrane helix</keyword>
<dbReference type="AlphaFoldDB" id="A0A948TIE9"/>
<feature type="transmembrane region" description="Helical" evidence="10">
    <location>
        <begin position="353"/>
        <end position="375"/>
    </location>
</feature>
<evidence type="ECO:0000256" key="1">
    <source>
        <dbReference type="ARBA" id="ARBA00004429"/>
    </source>
</evidence>
<evidence type="ECO:0000256" key="3">
    <source>
        <dbReference type="ARBA" id="ARBA00022449"/>
    </source>
</evidence>
<evidence type="ECO:0000256" key="6">
    <source>
        <dbReference type="ARBA" id="ARBA00022989"/>
    </source>
</evidence>
<feature type="transmembrane region" description="Helical" evidence="10">
    <location>
        <begin position="428"/>
        <end position="446"/>
    </location>
</feature>
<organism evidence="11 12">
    <name type="scientific">Candidatus Anaerobiospirillum pullicola</name>
    <dbReference type="NCBI Taxonomy" id="2838451"/>
    <lineage>
        <taxon>Bacteria</taxon>
        <taxon>Pseudomonadati</taxon>
        <taxon>Pseudomonadota</taxon>
        <taxon>Gammaproteobacteria</taxon>
        <taxon>Aeromonadales</taxon>
        <taxon>Succinivibrionaceae</taxon>
        <taxon>Anaerobiospirillum</taxon>
    </lineage>
</organism>
<evidence type="ECO:0000256" key="7">
    <source>
        <dbReference type="ARBA" id="ARBA00023065"/>
    </source>
</evidence>
<evidence type="ECO:0000256" key="2">
    <source>
        <dbReference type="ARBA" id="ARBA00022448"/>
    </source>
</evidence>
<dbReference type="CDD" id="cd13137">
    <property type="entry name" value="MATE_NorM_like"/>
    <property type="match status" value="1"/>
</dbReference>
<dbReference type="PIRSF" id="PIRSF006603">
    <property type="entry name" value="DinF"/>
    <property type="match status" value="1"/>
</dbReference>
<name>A0A948TIE9_9GAMM</name>
<keyword evidence="2" id="KW-0813">Transport</keyword>
<evidence type="ECO:0000256" key="5">
    <source>
        <dbReference type="ARBA" id="ARBA00022692"/>
    </source>
</evidence>
<feature type="transmembrane region" description="Helical" evidence="10">
    <location>
        <begin position="177"/>
        <end position="199"/>
    </location>
</feature>
<comment type="subcellular location">
    <subcellularLocation>
        <location evidence="1">Cell inner membrane</location>
        <topology evidence="1">Multi-pass membrane protein</topology>
    </subcellularLocation>
</comment>
<feature type="transmembrane region" description="Helical" evidence="10">
    <location>
        <begin position="148"/>
        <end position="165"/>
    </location>
</feature>
<dbReference type="PANTHER" id="PTHR43298">
    <property type="entry name" value="MULTIDRUG RESISTANCE PROTEIN NORM-RELATED"/>
    <property type="match status" value="1"/>
</dbReference>
<keyword evidence="5 10" id="KW-0812">Transmembrane</keyword>